<feature type="region of interest" description="Disordered" evidence="1">
    <location>
        <begin position="34"/>
        <end position="171"/>
    </location>
</feature>
<keyword evidence="3" id="KW-1185">Reference proteome</keyword>
<name>A0AA35YUB2_LACSI</name>
<feature type="compositionally biased region" description="Basic and acidic residues" evidence="1">
    <location>
        <begin position="36"/>
        <end position="59"/>
    </location>
</feature>
<dbReference type="Proteomes" id="UP001177003">
    <property type="component" value="Chromosome 4"/>
</dbReference>
<feature type="compositionally biased region" description="Acidic residues" evidence="1">
    <location>
        <begin position="101"/>
        <end position="116"/>
    </location>
</feature>
<evidence type="ECO:0000313" key="2">
    <source>
        <dbReference type="EMBL" id="CAI9280388.1"/>
    </source>
</evidence>
<feature type="compositionally biased region" description="Basic and acidic residues" evidence="1">
    <location>
        <begin position="117"/>
        <end position="145"/>
    </location>
</feature>
<sequence length="239" mass="26069">MFRDVPAARKILEGYRKLTPSGFRPLILEFQAILADADKPKKGDKGVKKGGKKSTDKEGSSATAKPPTKKRKPPAPSSIAAPKRQKQPTRKRKCPIPSESEGLDSETESDIQIEEDQPIHSEEEEHVHTEEDQVRNEEPLVRNEGETTNPKVTQTFNDSVPSPPPSPKTTTTPITIVPYPPPVSSSQQTSILLSTPIFTDSTILSTTSATLAVSVNLYDTGAKTSGFSTHFTSHIPYPN</sequence>
<organism evidence="2 3">
    <name type="scientific">Lactuca saligna</name>
    <name type="common">Willowleaf lettuce</name>
    <dbReference type="NCBI Taxonomy" id="75948"/>
    <lineage>
        <taxon>Eukaryota</taxon>
        <taxon>Viridiplantae</taxon>
        <taxon>Streptophyta</taxon>
        <taxon>Embryophyta</taxon>
        <taxon>Tracheophyta</taxon>
        <taxon>Spermatophyta</taxon>
        <taxon>Magnoliopsida</taxon>
        <taxon>eudicotyledons</taxon>
        <taxon>Gunneridae</taxon>
        <taxon>Pentapetalae</taxon>
        <taxon>asterids</taxon>
        <taxon>campanulids</taxon>
        <taxon>Asterales</taxon>
        <taxon>Asteraceae</taxon>
        <taxon>Cichorioideae</taxon>
        <taxon>Cichorieae</taxon>
        <taxon>Lactucinae</taxon>
        <taxon>Lactuca</taxon>
    </lineage>
</organism>
<proteinExistence type="predicted"/>
<dbReference type="EMBL" id="OX465080">
    <property type="protein sequence ID" value="CAI9280388.1"/>
    <property type="molecule type" value="Genomic_DNA"/>
</dbReference>
<accession>A0AA35YUB2</accession>
<reference evidence="2" key="1">
    <citation type="submission" date="2023-04" db="EMBL/GenBank/DDBJ databases">
        <authorList>
            <person name="Vijverberg K."/>
            <person name="Xiong W."/>
            <person name="Schranz E."/>
        </authorList>
    </citation>
    <scope>NUCLEOTIDE SEQUENCE</scope>
</reference>
<feature type="compositionally biased region" description="Basic residues" evidence="1">
    <location>
        <begin position="83"/>
        <end position="94"/>
    </location>
</feature>
<gene>
    <name evidence="2" type="ORF">LSALG_LOCUS20136</name>
</gene>
<evidence type="ECO:0000313" key="3">
    <source>
        <dbReference type="Proteomes" id="UP001177003"/>
    </source>
</evidence>
<protein>
    <submittedName>
        <fullName evidence="2">Uncharacterized protein</fullName>
    </submittedName>
</protein>
<feature type="compositionally biased region" description="Polar residues" evidence="1">
    <location>
        <begin position="146"/>
        <end position="158"/>
    </location>
</feature>
<dbReference type="AlphaFoldDB" id="A0AA35YUB2"/>
<evidence type="ECO:0000256" key="1">
    <source>
        <dbReference type="SAM" id="MobiDB-lite"/>
    </source>
</evidence>